<proteinExistence type="predicted"/>
<name>A0A382Z9E3_9ZZZZ</name>
<sequence length="214" mass="24396">MKHIHNAVGIKYLPKTYLIEIGAISAFNKSIIFNDKNHAKKKEYDTSLITKVATPPTFSRFLNPGEFETEIDNPYSNRLDGGSEWHYFKDITHGDIMTISGEISRVKIKNGSLGDMCIVTSNFDYVNQKNELSCTQISTIIYYNFSINHKINLTPHTTKIKQKPHEIPTTINIGYLNIGDALPELIKQPSTQQLVMYAGASRDFYQIHYDQQFA</sequence>
<dbReference type="InterPro" id="IPR039569">
    <property type="entry name" value="FAS1-like_DH_region"/>
</dbReference>
<dbReference type="Gene3D" id="3.10.129.10">
    <property type="entry name" value="Hotdog Thioesterase"/>
    <property type="match status" value="2"/>
</dbReference>
<dbReference type="AlphaFoldDB" id="A0A382Z9E3"/>
<protein>
    <recommendedName>
        <fullName evidence="1">FAS1-like dehydratase domain-containing protein</fullName>
    </recommendedName>
</protein>
<dbReference type="SUPFAM" id="SSF54637">
    <property type="entry name" value="Thioesterase/thiol ester dehydrase-isomerase"/>
    <property type="match status" value="1"/>
</dbReference>
<dbReference type="Pfam" id="PF13452">
    <property type="entry name" value="FAS1_DH_region"/>
    <property type="match status" value="1"/>
</dbReference>
<evidence type="ECO:0000259" key="1">
    <source>
        <dbReference type="Pfam" id="PF13452"/>
    </source>
</evidence>
<evidence type="ECO:0000313" key="2">
    <source>
        <dbReference type="EMBL" id="SVD92093.1"/>
    </source>
</evidence>
<feature type="domain" description="FAS1-like dehydratase" evidence="1">
    <location>
        <begin position="7"/>
        <end position="133"/>
    </location>
</feature>
<organism evidence="2">
    <name type="scientific">marine metagenome</name>
    <dbReference type="NCBI Taxonomy" id="408172"/>
    <lineage>
        <taxon>unclassified sequences</taxon>
        <taxon>metagenomes</taxon>
        <taxon>ecological metagenomes</taxon>
    </lineage>
</organism>
<gene>
    <name evidence="2" type="ORF">METZ01_LOCUS444947</name>
</gene>
<feature type="non-terminal residue" evidence="2">
    <location>
        <position position="214"/>
    </location>
</feature>
<reference evidence="2" key="1">
    <citation type="submission" date="2018-05" db="EMBL/GenBank/DDBJ databases">
        <authorList>
            <person name="Lanie J.A."/>
            <person name="Ng W.-L."/>
            <person name="Kazmierczak K.M."/>
            <person name="Andrzejewski T.M."/>
            <person name="Davidsen T.M."/>
            <person name="Wayne K.J."/>
            <person name="Tettelin H."/>
            <person name="Glass J.I."/>
            <person name="Rusch D."/>
            <person name="Podicherti R."/>
            <person name="Tsui H.-C.T."/>
            <person name="Winkler M.E."/>
        </authorList>
    </citation>
    <scope>NUCLEOTIDE SEQUENCE</scope>
</reference>
<dbReference type="EMBL" id="UINC01182080">
    <property type="protein sequence ID" value="SVD92093.1"/>
    <property type="molecule type" value="Genomic_DNA"/>
</dbReference>
<dbReference type="InterPro" id="IPR029069">
    <property type="entry name" value="HotDog_dom_sf"/>
</dbReference>
<accession>A0A382Z9E3</accession>